<sequence length="45" mass="4940">MLHSSDNLLSSSPCNSTFFSNQTCRSVLKSRNFFSSASDSCFLAD</sequence>
<evidence type="ECO:0000313" key="1">
    <source>
        <dbReference type="EMBL" id="JAE34855.1"/>
    </source>
</evidence>
<name>A0A0A9HCE5_ARUDO</name>
<protein>
    <submittedName>
        <fullName evidence="1">Uncharacterized protein</fullName>
    </submittedName>
</protein>
<dbReference type="AlphaFoldDB" id="A0A0A9HCE5"/>
<accession>A0A0A9HCE5</accession>
<organism evidence="1">
    <name type="scientific">Arundo donax</name>
    <name type="common">Giant reed</name>
    <name type="synonym">Donax arundinaceus</name>
    <dbReference type="NCBI Taxonomy" id="35708"/>
    <lineage>
        <taxon>Eukaryota</taxon>
        <taxon>Viridiplantae</taxon>
        <taxon>Streptophyta</taxon>
        <taxon>Embryophyta</taxon>
        <taxon>Tracheophyta</taxon>
        <taxon>Spermatophyta</taxon>
        <taxon>Magnoliopsida</taxon>
        <taxon>Liliopsida</taxon>
        <taxon>Poales</taxon>
        <taxon>Poaceae</taxon>
        <taxon>PACMAD clade</taxon>
        <taxon>Arundinoideae</taxon>
        <taxon>Arundineae</taxon>
        <taxon>Arundo</taxon>
    </lineage>
</organism>
<reference evidence="1" key="2">
    <citation type="journal article" date="2015" name="Data Brief">
        <title>Shoot transcriptome of the giant reed, Arundo donax.</title>
        <authorList>
            <person name="Barrero R.A."/>
            <person name="Guerrero F.D."/>
            <person name="Moolhuijzen P."/>
            <person name="Goolsby J.A."/>
            <person name="Tidwell J."/>
            <person name="Bellgard S.E."/>
            <person name="Bellgard M.I."/>
        </authorList>
    </citation>
    <scope>NUCLEOTIDE SEQUENCE</scope>
    <source>
        <tissue evidence="1">Shoot tissue taken approximately 20 cm above the soil surface</tissue>
    </source>
</reference>
<proteinExistence type="predicted"/>
<dbReference type="EMBL" id="GBRH01163041">
    <property type="protein sequence ID" value="JAE34855.1"/>
    <property type="molecule type" value="Transcribed_RNA"/>
</dbReference>
<reference evidence="1" key="1">
    <citation type="submission" date="2014-09" db="EMBL/GenBank/DDBJ databases">
        <authorList>
            <person name="Magalhaes I.L.F."/>
            <person name="Oliveira U."/>
            <person name="Santos F.R."/>
            <person name="Vidigal T.H.D.A."/>
            <person name="Brescovit A.D."/>
            <person name="Santos A.J."/>
        </authorList>
    </citation>
    <scope>NUCLEOTIDE SEQUENCE</scope>
    <source>
        <tissue evidence="1">Shoot tissue taken approximately 20 cm above the soil surface</tissue>
    </source>
</reference>